<gene>
    <name evidence="2" type="ORF">NDU88_009506</name>
</gene>
<feature type="region of interest" description="Disordered" evidence="1">
    <location>
        <begin position="1"/>
        <end position="104"/>
    </location>
</feature>
<keyword evidence="3" id="KW-1185">Reference proteome</keyword>
<name>A0AAV7RWS5_PLEWA</name>
<evidence type="ECO:0000313" key="3">
    <source>
        <dbReference type="Proteomes" id="UP001066276"/>
    </source>
</evidence>
<protein>
    <submittedName>
        <fullName evidence="2">Uncharacterized protein</fullName>
    </submittedName>
</protein>
<organism evidence="2 3">
    <name type="scientific">Pleurodeles waltl</name>
    <name type="common">Iberian ribbed newt</name>
    <dbReference type="NCBI Taxonomy" id="8319"/>
    <lineage>
        <taxon>Eukaryota</taxon>
        <taxon>Metazoa</taxon>
        <taxon>Chordata</taxon>
        <taxon>Craniata</taxon>
        <taxon>Vertebrata</taxon>
        <taxon>Euteleostomi</taxon>
        <taxon>Amphibia</taxon>
        <taxon>Batrachia</taxon>
        <taxon>Caudata</taxon>
        <taxon>Salamandroidea</taxon>
        <taxon>Salamandridae</taxon>
        <taxon>Pleurodelinae</taxon>
        <taxon>Pleurodeles</taxon>
    </lineage>
</organism>
<proteinExistence type="predicted"/>
<dbReference type="AlphaFoldDB" id="A0AAV7RWS5"/>
<comment type="caution">
    <text evidence="2">The sequence shown here is derived from an EMBL/GenBank/DDBJ whole genome shotgun (WGS) entry which is preliminary data.</text>
</comment>
<reference evidence="2" key="1">
    <citation type="journal article" date="2022" name="bioRxiv">
        <title>Sequencing and chromosome-scale assembly of the giantPleurodeles waltlgenome.</title>
        <authorList>
            <person name="Brown T."/>
            <person name="Elewa A."/>
            <person name="Iarovenko S."/>
            <person name="Subramanian E."/>
            <person name="Araus A.J."/>
            <person name="Petzold A."/>
            <person name="Susuki M."/>
            <person name="Suzuki K.-i.T."/>
            <person name="Hayashi T."/>
            <person name="Toyoda A."/>
            <person name="Oliveira C."/>
            <person name="Osipova E."/>
            <person name="Leigh N.D."/>
            <person name="Simon A."/>
            <person name="Yun M.H."/>
        </authorList>
    </citation>
    <scope>NUCLEOTIDE SEQUENCE</scope>
    <source>
        <strain evidence="2">20211129_DDA</strain>
        <tissue evidence="2">Liver</tissue>
    </source>
</reference>
<evidence type="ECO:0000256" key="1">
    <source>
        <dbReference type="SAM" id="MobiDB-lite"/>
    </source>
</evidence>
<dbReference type="EMBL" id="JANPWB010000009">
    <property type="protein sequence ID" value="KAJ1156789.1"/>
    <property type="molecule type" value="Genomic_DNA"/>
</dbReference>
<accession>A0AAV7RWS5</accession>
<evidence type="ECO:0000313" key="2">
    <source>
        <dbReference type="EMBL" id="KAJ1156789.1"/>
    </source>
</evidence>
<dbReference type="Proteomes" id="UP001066276">
    <property type="component" value="Chromosome 5"/>
</dbReference>
<sequence>MWVPVAGPADRLTQLHPATRGPPWSPLTFRLDWGAQGQGAGGQKGSAFTRRPTPQQQPQGPAAARTHSAHCCSVRPRTGSSSVGKQRRKPVLSCWLHNPNLSSE</sequence>
<feature type="compositionally biased region" description="Low complexity" evidence="1">
    <location>
        <begin position="45"/>
        <end position="66"/>
    </location>
</feature>